<dbReference type="RefSeq" id="WP_345766705.1">
    <property type="nucleotide sequence ID" value="NZ_CP154834.1"/>
</dbReference>
<evidence type="ECO:0000256" key="1">
    <source>
        <dbReference type="SAM" id="MobiDB-lite"/>
    </source>
</evidence>
<evidence type="ECO:0000313" key="2">
    <source>
        <dbReference type="EMBL" id="XAO74685.1"/>
    </source>
</evidence>
<dbReference type="AlphaFoldDB" id="A0AAU6WPN3"/>
<dbReference type="Proteomes" id="UP001463665">
    <property type="component" value="Chromosome"/>
</dbReference>
<sequence>MKVQQHVSPAVDSLKKDSVIQKQVQTVPQKTVPVQTAAKSQNKNQAIPNNTKK</sequence>
<feature type="compositionally biased region" description="Polar residues" evidence="1">
    <location>
        <begin position="37"/>
        <end position="53"/>
    </location>
</feature>
<protein>
    <submittedName>
        <fullName evidence="2">Uncharacterized protein</fullName>
    </submittedName>
</protein>
<keyword evidence="3" id="KW-1185">Reference proteome</keyword>
<evidence type="ECO:0000313" key="3">
    <source>
        <dbReference type="Proteomes" id="UP001463665"/>
    </source>
</evidence>
<feature type="region of interest" description="Disordered" evidence="1">
    <location>
        <begin position="28"/>
        <end position="53"/>
    </location>
</feature>
<name>A0AAU6WPN3_9FLAO</name>
<proteinExistence type="predicted"/>
<gene>
    <name evidence="2" type="ORF">AAFP95_01005</name>
</gene>
<organism evidence="2 3">
    <name type="scientific">Chryseobacterium endophyticum</name>
    <dbReference type="NCBI Taxonomy" id="1854762"/>
    <lineage>
        <taxon>Bacteria</taxon>
        <taxon>Pseudomonadati</taxon>
        <taxon>Bacteroidota</taxon>
        <taxon>Flavobacteriia</taxon>
        <taxon>Flavobacteriales</taxon>
        <taxon>Weeksellaceae</taxon>
        <taxon>Chryseobacterium group</taxon>
        <taxon>Chryseobacterium</taxon>
    </lineage>
</organism>
<reference evidence="2 3" key="1">
    <citation type="submission" date="2024-04" db="EMBL/GenBank/DDBJ databases">
        <title>Genome sequencing and assembly of rice foliar adapted Chryseobacterium endophyticum OsEnb-ALM-A6.</title>
        <authorList>
            <person name="Kumar S."/>
            <person name="Javed M."/>
            <person name="Chouhan V."/>
            <person name="Charishma K."/>
            <person name="Patel A."/>
            <person name="Kumar M."/>
            <person name="Sahu K.P."/>
            <person name="Kumar A."/>
        </authorList>
    </citation>
    <scope>NUCLEOTIDE SEQUENCE [LARGE SCALE GENOMIC DNA]</scope>
    <source>
        <strain evidence="2 3">OsEnb-ALM-A6</strain>
    </source>
</reference>
<dbReference type="EMBL" id="CP154834">
    <property type="protein sequence ID" value="XAO74685.1"/>
    <property type="molecule type" value="Genomic_DNA"/>
</dbReference>
<accession>A0AAU6WPN3</accession>